<evidence type="ECO:0008006" key="5">
    <source>
        <dbReference type="Google" id="ProtNLM"/>
    </source>
</evidence>
<organism evidence="3 4">
    <name type="scientific">Granulicella mallensis</name>
    <dbReference type="NCBI Taxonomy" id="940614"/>
    <lineage>
        <taxon>Bacteria</taxon>
        <taxon>Pseudomonadati</taxon>
        <taxon>Acidobacteriota</taxon>
        <taxon>Terriglobia</taxon>
        <taxon>Terriglobales</taxon>
        <taxon>Acidobacteriaceae</taxon>
        <taxon>Granulicella</taxon>
    </lineage>
</organism>
<dbReference type="RefSeq" id="WP_184258741.1">
    <property type="nucleotide sequence ID" value="NZ_JACHIO010000019.1"/>
</dbReference>
<accession>A0A7W7ZTG2</accession>
<evidence type="ECO:0000256" key="1">
    <source>
        <dbReference type="SAM" id="MobiDB-lite"/>
    </source>
</evidence>
<evidence type="ECO:0000313" key="4">
    <source>
        <dbReference type="Proteomes" id="UP000584867"/>
    </source>
</evidence>
<feature type="region of interest" description="Disordered" evidence="1">
    <location>
        <begin position="73"/>
        <end position="92"/>
    </location>
</feature>
<proteinExistence type="predicted"/>
<comment type="caution">
    <text evidence="3">The sequence shown here is derived from an EMBL/GenBank/DDBJ whole genome shotgun (WGS) entry which is preliminary data.</text>
</comment>
<sequence>MANSLKLFRQIHRYVGLFIAPALLFFSFTGALQTFSLHETTQGSSYKPPAWIVMLGQVHKKQTTIVPVRKLKADTPKPDKAPDPAAQPVPKEKNHLPLKSFFLLVAIGLFISTGTGIYMAYKYERSKLLVTGLLLAGIVIPLLLLPF</sequence>
<feature type="transmembrane region" description="Helical" evidence="2">
    <location>
        <begin position="128"/>
        <end position="145"/>
    </location>
</feature>
<evidence type="ECO:0000256" key="2">
    <source>
        <dbReference type="SAM" id="Phobius"/>
    </source>
</evidence>
<feature type="compositionally biased region" description="Basic and acidic residues" evidence="1">
    <location>
        <begin position="73"/>
        <end position="82"/>
    </location>
</feature>
<dbReference type="Proteomes" id="UP000584867">
    <property type="component" value="Unassembled WGS sequence"/>
</dbReference>
<keyword evidence="2" id="KW-1133">Transmembrane helix</keyword>
<feature type="transmembrane region" description="Helical" evidence="2">
    <location>
        <begin position="101"/>
        <end position="121"/>
    </location>
</feature>
<protein>
    <recommendedName>
        <fullName evidence="5">PepSY-associated TM helix domain protein</fullName>
    </recommendedName>
</protein>
<evidence type="ECO:0000313" key="3">
    <source>
        <dbReference type="EMBL" id="MBB5065770.1"/>
    </source>
</evidence>
<keyword evidence="2" id="KW-0472">Membrane</keyword>
<keyword evidence="2" id="KW-0812">Transmembrane</keyword>
<dbReference type="EMBL" id="JACHIO010000019">
    <property type="protein sequence ID" value="MBB5065770.1"/>
    <property type="molecule type" value="Genomic_DNA"/>
</dbReference>
<reference evidence="3 4" key="1">
    <citation type="submission" date="2020-08" db="EMBL/GenBank/DDBJ databases">
        <title>Genomic Encyclopedia of Type Strains, Phase IV (KMG-V): Genome sequencing to study the core and pangenomes of soil and plant-associated prokaryotes.</title>
        <authorList>
            <person name="Whitman W."/>
        </authorList>
    </citation>
    <scope>NUCLEOTIDE SEQUENCE [LARGE SCALE GENOMIC DNA]</scope>
    <source>
        <strain evidence="3 4">X5P3</strain>
    </source>
</reference>
<gene>
    <name evidence="3" type="ORF">HDF15_004140</name>
</gene>
<dbReference type="AlphaFoldDB" id="A0A7W7ZTG2"/>
<name>A0A7W7ZTG2_9BACT</name>